<dbReference type="Gene3D" id="1.20.1250.20">
    <property type="entry name" value="MFS general substrate transporter like domains"/>
    <property type="match status" value="2"/>
</dbReference>
<dbReference type="InterPro" id="IPR051788">
    <property type="entry name" value="MFS_Transporter"/>
</dbReference>
<dbReference type="PANTHER" id="PTHR23514">
    <property type="entry name" value="BYPASS OF STOP CODON PROTEIN 6"/>
    <property type="match status" value="1"/>
</dbReference>
<feature type="transmembrane region" description="Helical" evidence="5">
    <location>
        <begin position="94"/>
        <end position="114"/>
    </location>
</feature>
<evidence type="ECO:0000256" key="2">
    <source>
        <dbReference type="ARBA" id="ARBA00022692"/>
    </source>
</evidence>
<proteinExistence type="predicted"/>
<feature type="transmembrane region" description="Helical" evidence="5">
    <location>
        <begin position="40"/>
        <end position="62"/>
    </location>
</feature>
<protein>
    <recommendedName>
        <fullName evidence="6">Major facilitator superfamily (MFS) profile domain-containing protein</fullName>
    </recommendedName>
</protein>
<reference evidence="7 8" key="1">
    <citation type="journal article" date="1991" name="Int. J. Syst. Bacteriol.">
        <title>Description of the erythromycin-producing bacterium Arthrobacter sp. strain NRRL B-3381 as Aeromicrobium erythreum gen. nov., sp. nov.</title>
        <authorList>
            <person name="Miller E.S."/>
            <person name="Woese C.R."/>
            <person name="Brenner S."/>
        </authorList>
    </citation>
    <scope>NUCLEOTIDE SEQUENCE [LARGE SCALE GENOMIC DNA]</scope>
    <source>
        <strain evidence="7 8">AR18</strain>
    </source>
</reference>
<dbReference type="Proteomes" id="UP000067689">
    <property type="component" value="Chromosome"/>
</dbReference>
<evidence type="ECO:0000256" key="1">
    <source>
        <dbReference type="ARBA" id="ARBA00004651"/>
    </source>
</evidence>
<dbReference type="InterPro" id="IPR011701">
    <property type="entry name" value="MFS"/>
</dbReference>
<keyword evidence="2 5" id="KW-0812">Transmembrane</keyword>
<keyword evidence="4 5" id="KW-0472">Membrane</keyword>
<dbReference type="STRING" id="2041.AERYTH_17055"/>
<dbReference type="Pfam" id="PF07690">
    <property type="entry name" value="MFS_1"/>
    <property type="match status" value="1"/>
</dbReference>
<feature type="transmembrane region" description="Helical" evidence="5">
    <location>
        <begin position="329"/>
        <end position="347"/>
    </location>
</feature>
<keyword evidence="8" id="KW-1185">Reference proteome</keyword>
<dbReference type="InterPro" id="IPR020846">
    <property type="entry name" value="MFS_dom"/>
</dbReference>
<evidence type="ECO:0000256" key="3">
    <source>
        <dbReference type="ARBA" id="ARBA00022989"/>
    </source>
</evidence>
<organism evidence="7 8">
    <name type="scientific">Aeromicrobium erythreum</name>
    <dbReference type="NCBI Taxonomy" id="2041"/>
    <lineage>
        <taxon>Bacteria</taxon>
        <taxon>Bacillati</taxon>
        <taxon>Actinomycetota</taxon>
        <taxon>Actinomycetes</taxon>
        <taxon>Propionibacteriales</taxon>
        <taxon>Nocardioidaceae</taxon>
        <taxon>Aeromicrobium</taxon>
    </lineage>
</organism>
<feature type="transmembrane region" description="Helical" evidence="5">
    <location>
        <begin position="293"/>
        <end position="317"/>
    </location>
</feature>
<dbReference type="OrthoDB" id="151222at2"/>
<dbReference type="SUPFAM" id="SSF103473">
    <property type="entry name" value="MFS general substrate transporter"/>
    <property type="match status" value="1"/>
</dbReference>
<dbReference type="RefSeq" id="WP_067861060.1">
    <property type="nucleotide sequence ID" value="NZ_CP011502.1"/>
</dbReference>
<dbReference type="PANTHER" id="PTHR23514:SF13">
    <property type="entry name" value="INNER MEMBRANE PROTEIN YBJJ"/>
    <property type="match status" value="1"/>
</dbReference>
<dbReference type="EMBL" id="CP011502">
    <property type="protein sequence ID" value="ALX06285.1"/>
    <property type="molecule type" value="Genomic_DNA"/>
</dbReference>
<dbReference type="InterPro" id="IPR036259">
    <property type="entry name" value="MFS_trans_sf"/>
</dbReference>
<dbReference type="KEGG" id="aer:AERYTH_17055"/>
<dbReference type="PROSITE" id="PS50850">
    <property type="entry name" value="MFS"/>
    <property type="match status" value="1"/>
</dbReference>
<accession>A0A0U4D0C8</accession>
<feature type="domain" description="Major facilitator superfamily (MFS) profile" evidence="6">
    <location>
        <begin position="199"/>
        <end position="381"/>
    </location>
</feature>
<comment type="subcellular location">
    <subcellularLocation>
        <location evidence="1">Cell membrane</location>
        <topology evidence="1">Multi-pass membrane protein</topology>
    </subcellularLocation>
</comment>
<feature type="transmembrane region" description="Helical" evidence="5">
    <location>
        <begin position="353"/>
        <end position="372"/>
    </location>
</feature>
<evidence type="ECO:0000256" key="5">
    <source>
        <dbReference type="SAM" id="Phobius"/>
    </source>
</evidence>
<feature type="transmembrane region" description="Helical" evidence="5">
    <location>
        <begin position="265"/>
        <end position="287"/>
    </location>
</feature>
<evidence type="ECO:0000259" key="6">
    <source>
        <dbReference type="PROSITE" id="PS50850"/>
    </source>
</evidence>
<evidence type="ECO:0000313" key="8">
    <source>
        <dbReference type="Proteomes" id="UP000067689"/>
    </source>
</evidence>
<sequence length="381" mass="37997">MDRTRVAVSAGFLLQGFTFAALVTQTPRLQDRFDLGEGDVTVLLVGVAVVAGLGSVLAGVLATRRSSGTALTTSLVGIGAGAALVGWAPSYPLLIAAFTVYGVALGGVDASMNMQGVRVEALRGRSVMTGFHACWSVGGIVGAGYAALGLPLGVGLSVVAVVVVALAVASARHLAADAPGTQVDDLAAAATIPVPWRPVLLFGLVICLFYSADTGTGSWSAVYLQQALGAASWLVPLGYAAYQVGALVSRLLGDQLVRRVGAARVVAGGAFLGVVGFAVVLAAPVAVLAVPGFLVAGLGIAVIAPLAFAAVGAAVPPEAADAAIARMNIANYMGAILGGAVIGAVAQGGWLRVAFLVPLVLVAPILLLSRAFDGPRATRVG</sequence>
<gene>
    <name evidence="7" type="ORF">AERYTH_17055</name>
</gene>
<feature type="transmembrane region" description="Helical" evidence="5">
    <location>
        <begin position="154"/>
        <end position="174"/>
    </location>
</feature>
<evidence type="ECO:0000256" key="4">
    <source>
        <dbReference type="ARBA" id="ARBA00023136"/>
    </source>
</evidence>
<dbReference type="GO" id="GO:0005886">
    <property type="term" value="C:plasma membrane"/>
    <property type="evidence" value="ECO:0007669"/>
    <property type="project" value="UniProtKB-SubCell"/>
</dbReference>
<evidence type="ECO:0000313" key="7">
    <source>
        <dbReference type="EMBL" id="ALX06285.1"/>
    </source>
</evidence>
<feature type="transmembrane region" description="Helical" evidence="5">
    <location>
        <begin position="231"/>
        <end position="253"/>
    </location>
</feature>
<dbReference type="GO" id="GO:0022857">
    <property type="term" value="F:transmembrane transporter activity"/>
    <property type="evidence" value="ECO:0007669"/>
    <property type="project" value="InterPro"/>
</dbReference>
<feature type="transmembrane region" description="Helical" evidence="5">
    <location>
        <begin position="186"/>
        <end position="211"/>
    </location>
</feature>
<keyword evidence="3 5" id="KW-1133">Transmembrane helix</keyword>
<dbReference type="AlphaFoldDB" id="A0A0U4D0C8"/>
<dbReference type="PATRIC" id="fig|2041.4.peg.3566"/>
<name>A0A0U4D0C8_9ACTN</name>